<dbReference type="SMART" id="SM00640">
    <property type="entry name" value="Glyco_32"/>
    <property type="match status" value="1"/>
</dbReference>
<dbReference type="Proteomes" id="UP000618579">
    <property type="component" value="Unassembled WGS sequence"/>
</dbReference>
<dbReference type="Pfam" id="PF00251">
    <property type="entry name" value="Glyco_hydro_32N"/>
    <property type="match status" value="1"/>
</dbReference>
<dbReference type="InterPro" id="IPR023296">
    <property type="entry name" value="Glyco_hydro_beta-prop_sf"/>
</dbReference>
<keyword evidence="2 4" id="KW-0378">Hydrolase</keyword>
<organism evidence="7 8">
    <name type="scientific">Paenibacillus planticolens</name>
    <dbReference type="NCBI Taxonomy" id="2654976"/>
    <lineage>
        <taxon>Bacteria</taxon>
        <taxon>Bacillati</taxon>
        <taxon>Bacillota</taxon>
        <taxon>Bacilli</taxon>
        <taxon>Bacillales</taxon>
        <taxon>Paenibacillaceae</taxon>
        <taxon>Paenibacillus</taxon>
    </lineage>
</organism>
<dbReference type="GO" id="GO:0016787">
    <property type="term" value="F:hydrolase activity"/>
    <property type="evidence" value="ECO:0007669"/>
    <property type="project" value="UniProtKB-KW"/>
</dbReference>
<keyword evidence="8" id="KW-1185">Reference proteome</keyword>
<dbReference type="Pfam" id="PF08244">
    <property type="entry name" value="Glyco_hydro_32C"/>
    <property type="match status" value="1"/>
</dbReference>
<dbReference type="InterPro" id="IPR013320">
    <property type="entry name" value="ConA-like_dom_sf"/>
</dbReference>
<dbReference type="RefSeq" id="WP_171686828.1">
    <property type="nucleotide sequence ID" value="NZ_WHNZ01000076.1"/>
</dbReference>
<evidence type="ECO:0000256" key="3">
    <source>
        <dbReference type="ARBA" id="ARBA00023295"/>
    </source>
</evidence>
<comment type="caution">
    <text evidence="7">The sequence shown here is derived from an EMBL/GenBank/DDBJ whole genome shotgun (WGS) entry which is preliminary data.</text>
</comment>
<proteinExistence type="inferred from homology"/>
<dbReference type="InterPro" id="IPR013148">
    <property type="entry name" value="Glyco_hydro_32_N"/>
</dbReference>
<name>A0ABX1ZVE5_9BACL</name>
<feature type="domain" description="Glycosyl hydrolase family 32 N-terminal" evidence="5">
    <location>
        <begin position="15"/>
        <end position="326"/>
    </location>
</feature>
<evidence type="ECO:0000256" key="1">
    <source>
        <dbReference type="ARBA" id="ARBA00009902"/>
    </source>
</evidence>
<dbReference type="CDD" id="cd18622">
    <property type="entry name" value="GH32_Inu-like"/>
    <property type="match status" value="1"/>
</dbReference>
<gene>
    <name evidence="7" type="ORF">GC097_28955</name>
</gene>
<evidence type="ECO:0000259" key="5">
    <source>
        <dbReference type="Pfam" id="PF00251"/>
    </source>
</evidence>
<dbReference type="Gene3D" id="2.115.10.20">
    <property type="entry name" value="Glycosyl hydrolase domain, family 43"/>
    <property type="match status" value="1"/>
</dbReference>
<keyword evidence="3 4" id="KW-0326">Glycosidase</keyword>
<evidence type="ECO:0000256" key="4">
    <source>
        <dbReference type="RuleBase" id="RU362110"/>
    </source>
</evidence>
<dbReference type="InterPro" id="IPR018053">
    <property type="entry name" value="Glyco_hydro_32_AS"/>
</dbReference>
<evidence type="ECO:0000313" key="7">
    <source>
        <dbReference type="EMBL" id="NOV04021.1"/>
    </source>
</evidence>
<dbReference type="SUPFAM" id="SSF49899">
    <property type="entry name" value="Concanavalin A-like lectins/glucanases"/>
    <property type="match status" value="1"/>
</dbReference>
<sequence length="499" mass="56577">MTNDLTNELYRPQFHFSPQLNWMNDPNGLVYFDGEYHLFYQYHPHGTTWGPMHWGHAISRDLVHWEHAPIALEPDEHGQIFSGSAVVDWQDTSGFFDGEAGLVAIFTHHDQEPDSGVPRERQSLAYSRDSGRTWTKYSGNPVLTDARFPDFRDPKVFWHTQTNQWIMILASGQTVSIYHSANLKEWSFASQFGEGEGAHIGVWECPDLFELAIDGDPARTKWVMLVSIGNSPEYPEGSRTQYFIGDFDGTVFKNDASPETVAWLDGGRDNYAGVSWSDIPAKDGRRIYIGWMSNWKYAQVTPTTSWRSAMTLPRTLGLKSRKDQIIFVQQPVHELNQLKLDTSNWEDTIVEPGQSALPVFDLSCFVIEAEFELQTAAEFGFKVRTSGLSETMVGYEVEKQEVFVDRSRSGEDAFHADFSGRHVVKAEAQERRLKLHIWVDTSSIEVFAGEGEAVITDLIFPGKEEKSLEIYSLQGTVRLISLNISPLKSIWTYTGVPAK</sequence>
<dbReference type="InterPro" id="IPR013189">
    <property type="entry name" value="Glyco_hydro_32_C"/>
</dbReference>
<dbReference type="EMBL" id="WHNZ01000076">
    <property type="protein sequence ID" value="NOV04021.1"/>
    <property type="molecule type" value="Genomic_DNA"/>
</dbReference>
<feature type="domain" description="Glycosyl hydrolase family 32 C-terminal" evidence="6">
    <location>
        <begin position="340"/>
        <end position="485"/>
    </location>
</feature>
<evidence type="ECO:0000256" key="2">
    <source>
        <dbReference type="ARBA" id="ARBA00022801"/>
    </source>
</evidence>
<comment type="similarity">
    <text evidence="1 4">Belongs to the glycosyl hydrolase 32 family.</text>
</comment>
<reference evidence="7 8" key="1">
    <citation type="submission" date="2019-10" db="EMBL/GenBank/DDBJ databases">
        <title>Description of Paenibacillus pedi sp. nov.</title>
        <authorList>
            <person name="Carlier A."/>
            <person name="Qi S."/>
        </authorList>
    </citation>
    <scope>NUCLEOTIDE SEQUENCE [LARGE SCALE GENOMIC DNA]</scope>
    <source>
        <strain evidence="7 8">LMG 31457</strain>
    </source>
</reference>
<dbReference type="SUPFAM" id="SSF75005">
    <property type="entry name" value="Arabinanase/levansucrase/invertase"/>
    <property type="match status" value="1"/>
</dbReference>
<evidence type="ECO:0000259" key="6">
    <source>
        <dbReference type="Pfam" id="PF08244"/>
    </source>
</evidence>
<accession>A0ABX1ZVE5</accession>
<dbReference type="PANTHER" id="PTHR42800">
    <property type="entry name" value="EXOINULINASE INUD (AFU_ORTHOLOGUE AFUA_5G00480)"/>
    <property type="match status" value="1"/>
</dbReference>
<dbReference type="PROSITE" id="PS00609">
    <property type="entry name" value="GLYCOSYL_HYDROL_F32"/>
    <property type="match status" value="1"/>
</dbReference>
<dbReference type="InterPro" id="IPR001362">
    <property type="entry name" value="Glyco_hydro_32"/>
</dbReference>
<protein>
    <submittedName>
        <fullName evidence="7">Glycoside hydrolase family 32 protein</fullName>
    </submittedName>
</protein>
<dbReference type="Gene3D" id="2.60.120.560">
    <property type="entry name" value="Exo-inulinase, domain 1"/>
    <property type="match status" value="1"/>
</dbReference>
<dbReference type="PANTHER" id="PTHR42800:SF1">
    <property type="entry name" value="EXOINULINASE INUD (AFU_ORTHOLOGUE AFUA_5G00480)"/>
    <property type="match status" value="1"/>
</dbReference>
<evidence type="ECO:0000313" key="8">
    <source>
        <dbReference type="Proteomes" id="UP000618579"/>
    </source>
</evidence>